<dbReference type="SUPFAM" id="SSF52540">
    <property type="entry name" value="P-loop containing nucleoside triphosphate hydrolases"/>
    <property type="match status" value="1"/>
</dbReference>
<dbReference type="InterPro" id="IPR015854">
    <property type="entry name" value="ABC_transpr_LolD-like"/>
</dbReference>
<dbReference type="InterPro" id="IPR003439">
    <property type="entry name" value="ABC_transporter-like_ATP-bd"/>
</dbReference>
<dbReference type="KEGG" id="sfu:Sfum_3066"/>
<accession>A0LMT7</accession>
<evidence type="ECO:0000313" key="4">
    <source>
        <dbReference type="EMBL" id="ABK18739.1"/>
    </source>
</evidence>
<dbReference type="InterPro" id="IPR003593">
    <property type="entry name" value="AAA+_ATPase"/>
</dbReference>
<dbReference type="GO" id="GO:0016887">
    <property type="term" value="F:ATP hydrolysis activity"/>
    <property type="evidence" value="ECO:0007669"/>
    <property type="project" value="InterPro"/>
</dbReference>
<reference evidence="4 5" key="1">
    <citation type="submission" date="2006-10" db="EMBL/GenBank/DDBJ databases">
        <title>Complete sequence of Syntrophobacter fumaroxidans MPOB.</title>
        <authorList>
            <consortium name="US DOE Joint Genome Institute"/>
            <person name="Copeland A."/>
            <person name="Lucas S."/>
            <person name="Lapidus A."/>
            <person name="Barry K."/>
            <person name="Detter J.C."/>
            <person name="Glavina del Rio T."/>
            <person name="Hammon N."/>
            <person name="Israni S."/>
            <person name="Pitluck S."/>
            <person name="Goltsman E.G."/>
            <person name="Martinez M."/>
            <person name="Schmutz J."/>
            <person name="Larimer F."/>
            <person name="Land M."/>
            <person name="Hauser L."/>
            <person name="Kyrpides N."/>
            <person name="Kim E."/>
            <person name="Boone D.R."/>
            <person name="Brockman F."/>
            <person name="Culley D."/>
            <person name="Ferry J."/>
            <person name="Gunsalus R."/>
            <person name="McInerney M.J."/>
            <person name="Morrison M."/>
            <person name="Plugge C."/>
            <person name="Rohlin L."/>
            <person name="Scholten J."/>
            <person name="Sieber J."/>
            <person name="Stams A.J.M."/>
            <person name="Worm P."/>
            <person name="Henstra A.M."/>
            <person name="Richardson P."/>
        </authorList>
    </citation>
    <scope>NUCLEOTIDE SEQUENCE [LARGE SCALE GENOMIC DNA]</scope>
    <source>
        <strain evidence="5">DSM 10017 / MPOB</strain>
    </source>
</reference>
<organism evidence="4 5">
    <name type="scientific">Syntrophobacter fumaroxidans (strain DSM 10017 / MPOB)</name>
    <dbReference type="NCBI Taxonomy" id="335543"/>
    <lineage>
        <taxon>Bacteria</taxon>
        <taxon>Pseudomonadati</taxon>
        <taxon>Thermodesulfobacteriota</taxon>
        <taxon>Syntrophobacteria</taxon>
        <taxon>Syntrophobacterales</taxon>
        <taxon>Syntrophobacteraceae</taxon>
        <taxon>Syntrophobacter</taxon>
    </lineage>
</organism>
<dbReference type="PROSITE" id="PS50893">
    <property type="entry name" value="ABC_TRANSPORTER_2"/>
    <property type="match status" value="1"/>
</dbReference>
<dbReference type="GO" id="GO:0022857">
    <property type="term" value="F:transmembrane transporter activity"/>
    <property type="evidence" value="ECO:0007669"/>
    <property type="project" value="TreeGrafter"/>
</dbReference>
<evidence type="ECO:0000256" key="1">
    <source>
        <dbReference type="ARBA" id="ARBA00022741"/>
    </source>
</evidence>
<dbReference type="SMART" id="SM00382">
    <property type="entry name" value="AAA"/>
    <property type="match status" value="1"/>
</dbReference>
<keyword evidence="2" id="KW-0067">ATP-binding</keyword>
<dbReference type="Pfam" id="PF00005">
    <property type="entry name" value="ABC_tran"/>
    <property type="match status" value="1"/>
</dbReference>
<dbReference type="InParanoid" id="A0LMT7"/>
<dbReference type="GO" id="GO:0005524">
    <property type="term" value="F:ATP binding"/>
    <property type="evidence" value="ECO:0007669"/>
    <property type="project" value="UniProtKB-KW"/>
</dbReference>
<protein>
    <submittedName>
        <fullName evidence="4">ABC transporter related</fullName>
    </submittedName>
</protein>
<dbReference type="HOGENOM" id="CLU_000604_1_22_7"/>
<dbReference type="GO" id="GO:0005886">
    <property type="term" value="C:plasma membrane"/>
    <property type="evidence" value="ECO:0007669"/>
    <property type="project" value="TreeGrafter"/>
</dbReference>
<sequence length="226" mass="25030">MRCYHVEKEFRGGPKVFTDATVHVPRSAVFLLSGPAGVGKSVFVRLLLGLEQPDGGQVWIENRNLRRLSAQDSARLRRRTGIVLQETRILMSETVGANVALPLEIIGMEPSVAARRVRSILRSFGLEYRDSVVCRNLSASRRKLVAIARATVHDPFLLIADEPFEGMDEPDVRKAVEAMKRLNMSGTTLVLTGRVDTLGEAFPGCRRGVIVDGKIEEERPADWIPA</sequence>
<dbReference type="eggNOG" id="COG2884">
    <property type="taxonomic scope" value="Bacteria"/>
</dbReference>
<evidence type="ECO:0000259" key="3">
    <source>
        <dbReference type="PROSITE" id="PS50893"/>
    </source>
</evidence>
<gene>
    <name evidence="4" type="ordered locus">Sfum_3066</name>
</gene>
<dbReference type="Gene3D" id="3.40.50.300">
    <property type="entry name" value="P-loop containing nucleotide triphosphate hydrolases"/>
    <property type="match status" value="1"/>
</dbReference>
<keyword evidence="5" id="KW-1185">Reference proteome</keyword>
<keyword evidence="1" id="KW-0547">Nucleotide-binding</keyword>
<dbReference type="EMBL" id="CP000478">
    <property type="protein sequence ID" value="ABK18739.1"/>
    <property type="molecule type" value="Genomic_DNA"/>
</dbReference>
<dbReference type="PANTHER" id="PTHR24220">
    <property type="entry name" value="IMPORT ATP-BINDING PROTEIN"/>
    <property type="match status" value="1"/>
</dbReference>
<proteinExistence type="predicted"/>
<dbReference type="STRING" id="335543.Sfum_3066"/>
<dbReference type="PANTHER" id="PTHR24220:SF470">
    <property type="entry name" value="CELL DIVISION ATP-BINDING PROTEIN FTSE"/>
    <property type="match status" value="1"/>
</dbReference>
<evidence type="ECO:0000313" key="5">
    <source>
        <dbReference type="Proteomes" id="UP000001784"/>
    </source>
</evidence>
<evidence type="ECO:0000256" key="2">
    <source>
        <dbReference type="ARBA" id="ARBA00022840"/>
    </source>
</evidence>
<dbReference type="InterPro" id="IPR027417">
    <property type="entry name" value="P-loop_NTPase"/>
</dbReference>
<dbReference type="AlphaFoldDB" id="A0LMT7"/>
<dbReference type="Proteomes" id="UP000001784">
    <property type="component" value="Chromosome"/>
</dbReference>
<name>A0LMT7_SYNFM</name>
<feature type="domain" description="ABC transporter" evidence="3">
    <location>
        <begin position="1"/>
        <end position="224"/>
    </location>
</feature>